<keyword evidence="2" id="KW-0804">Transcription</keyword>
<evidence type="ECO:0000256" key="1">
    <source>
        <dbReference type="ARBA" id="ARBA00023015"/>
    </source>
</evidence>
<sequence>MAMENSAVETWLYSMVLDTLQVDQLFDPHLRSIKASERLQDSPECTSSNTVDILDKQLSKRRRTDTVGVGAFGAAASDIDQCQRTQSMVQTNPFVNGQQSTFKDFQGNHLYRNSKPHESKRAQKEVTRRTLDYKEKSNAKAAALSLSLDFCDTYKQEGASYGAQLCEAPVFNGEQVIMGSDQGMHYVKIDQTTACMGQSHNQQGFMQNQTEQSNHKQEQLQEFMSRKPPIAYKVMDEQQEIMLQPSLSERRDDMSSKTLNVSSDVHVAVNSSDEEGLELLSLLLQCAEAVATDNLDMANALIPLLNEMSSPYGNPIQRVAAYFTEGMAARVVNSCLGICSPLPAVQKFCNQSISSAFQIFNGLCPYVKFSHFTANQAILEAFEGHQRVHIIDCDIMQGLQWPALFHILASRPEGPPCVRITGIGTSLEALEATGKRLSDFANTLCMPFEFHSVADRVGNLNLAALKVRQGDALAVHWLQHSLYDVTGSDSRTLHLFQQLKPTVLTIVEQDLSHAGAFLDRFVEALHYYSALFDSVGESHAESSEERHAVEQQLFSSEMKNIVAVGGPARTGEVKYDNWKTVMGSAGFKQVSLAGNAATQATLLLNMFPSEGYSLSEEDGVLKLGWKDLSLYTASAWCWPASLHHL</sequence>
<evidence type="ECO:0008006" key="5">
    <source>
        <dbReference type="Google" id="ProtNLM"/>
    </source>
</evidence>
<comment type="caution">
    <text evidence="3">The sequence shown here is derived from an EMBL/GenBank/DDBJ whole genome shotgun (WGS) entry which is preliminary data.</text>
</comment>
<dbReference type="OrthoDB" id="757063at2759"/>
<dbReference type="InterPro" id="IPR005202">
    <property type="entry name" value="TF_GRAS"/>
</dbReference>
<reference evidence="3" key="1">
    <citation type="submission" date="2021-01" db="EMBL/GenBank/DDBJ databases">
        <title>Adiantum capillus-veneris genome.</title>
        <authorList>
            <person name="Fang Y."/>
            <person name="Liao Q."/>
        </authorList>
    </citation>
    <scope>NUCLEOTIDE SEQUENCE</scope>
    <source>
        <strain evidence="3">H3</strain>
        <tissue evidence="3">Leaf</tissue>
    </source>
</reference>
<evidence type="ECO:0000313" key="3">
    <source>
        <dbReference type="EMBL" id="KAI5082675.1"/>
    </source>
</evidence>
<evidence type="ECO:0000256" key="2">
    <source>
        <dbReference type="ARBA" id="ARBA00023163"/>
    </source>
</evidence>
<accession>A0A9D4ZRL9</accession>
<dbReference type="Proteomes" id="UP000886520">
    <property type="component" value="Chromosome 3"/>
</dbReference>
<gene>
    <name evidence="3" type="ORF">GOP47_0002418</name>
</gene>
<dbReference type="PANTHER" id="PTHR31636">
    <property type="entry name" value="OSJNBA0084A10.13 PROTEIN-RELATED"/>
    <property type="match status" value="1"/>
</dbReference>
<name>A0A9D4ZRL9_ADICA</name>
<organism evidence="3 4">
    <name type="scientific">Adiantum capillus-veneris</name>
    <name type="common">Maidenhair fern</name>
    <dbReference type="NCBI Taxonomy" id="13818"/>
    <lineage>
        <taxon>Eukaryota</taxon>
        <taxon>Viridiplantae</taxon>
        <taxon>Streptophyta</taxon>
        <taxon>Embryophyta</taxon>
        <taxon>Tracheophyta</taxon>
        <taxon>Polypodiopsida</taxon>
        <taxon>Polypodiidae</taxon>
        <taxon>Polypodiales</taxon>
        <taxon>Pteridineae</taxon>
        <taxon>Pteridaceae</taxon>
        <taxon>Vittarioideae</taxon>
        <taxon>Adiantum</taxon>
    </lineage>
</organism>
<evidence type="ECO:0000313" key="4">
    <source>
        <dbReference type="Proteomes" id="UP000886520"/>
    </source>
</evidence>
<proteinExistence type="predicted"/>
<dbReference type="AlphaFoldDB" id="A0A9D4ZRL9"/>
<dbReference type="Pfam" id="PF03514">
    <property type="entry name" value="GRAS"/>
    <property type="match status" value="1"/>
</dbReference>
<protein>
    <recommendedName>
        <fullName evidence="5">Protein SCARECROW-like</fullName>
    </recommendedName>
</protein>
<dbReference type="EMBL" id="JABFUD020000002">
    <property type="protein sequence ID" value="KAI5082675.1"/>
    <property type="molecule type" value="Genomic_DNA"/>
</dbReference>
<keyword evidence="1" id="KW-0805">Transcription regulation</keyword>
<dbReference type="PROSITE" id="PS50985">
    <property type="entry name" value="GRAS"/>
    <property type="match status" value="1"/>
</dbReference>
<keyword evidence="4" id="KW-1185">Reference proteome</keyword>